<reference evidence="3 4" key="1">
    <citation type="submission" date="2018-03" db="EMBL/GenBank/DDBJ databases">
        <title>Complete Fusobacterium genomes using hybrid Minion sequencing.</title>
        <authorList>
            <person name="Slade D.J."/>
            <person name="Lahmers K."/>
        </authorList>
    </citation>
    <scope>NUCLEOTIDE SEQUENCE [LARGE SCALE GENOMIC DNA]</scope>
    <source>
        <strain evidence="3 4">2_1_31</strain>
    </source>
</reference>
<dbReference type="EMBL" id="CP028108">
    <property type="protein sequence ID" value="AVQ24688.1"/>
    <property type="molecule type" value="Genomic_DNA"/>
</dbReference>
<feature type="domain" description="DUF3322" evidence="2">
    <location>
        <begin position="7"/>
        <end position="188"/>
    </location>
</feature>
<gene>
    <name evidence="3" type="ORF">C4N17_02640</name>
</gene>
<organism evidence="3 4">
    <name type="scientific">Fusobacterium periodonticum</name>
    <dbReference type="NCBI Taxonomy" id="860"/>
    <lineage>
        <taxon>Bacteria</taxon>
        <taxon>Fusobacteriati</taxon>
        <taxon>Fusobacteriota</taxon>
        <taxon>Fusobacteriia</taxon>
        <taxon>Fusobacteriales</taxon>
        <taxon>Fusobacteriaceae</taxon>
        <taxon>Fusobacterium</taxon>
    </lineage>
</organism>
<evidence type="ECO:0008006" key="5">
    <source>
        <dbReference type="Google" id="ProtNLM"/>
    </source>
</evidence>
<proteinExistence type="predicted"/>
<protein>
    <recommendedName>
        <fullName evidence="5">Wadjet protein JetD C-terminal domain-containing protein</fullName>
    </recommendedName>
</protein>
<evidence type="ECO:0000259" key="2">
    <source>
        <dbReference type="Pfam" id="PF11795"/>
    </source>
</evidence>
<dbReference type="Proteomes" id="UP000241472">
    <property type="component" value="Chromosome"/>
</dbReference>
<name>A0AAD0HTI0_9FUSO</name>
<accession>A0AAD0HTI0</accession>
<evidence type="ECO:0000259" key="1">
    <source>
        <dbReference type="Pfam" id="PF09983"/>
    </source>
</evidence>
<dbReference type="Pfam" id="PF11795">
    <property type="entry name" value="DUF3322"/>
    <property type="match status" value="1"/>
</dbReference>
<evidence type="ECO:0000313" key="4">
    <source>
        <dbReference type="Proteomes" id="UP000241472"/>
    </source>
</evidence>
<dbReference type="KEGG" id="fpei:C4N17_02640"/>
<dbReference type="RefSeq" id="WP_008793734.1">
    <property type="nucleotide sequence ID" value="NZ_CABKNO010000001.1"/>
</dbReference>
<sequence>MGWTDFKEIKNIILKKWEKGDIARGKLLFPWKIKLKVPTSKEILSDISKFLVWRKELKKTDKSSLGYGYNIIEKEIKNKILGKNPIPAYIEIVSIDDALKLIKKENEMKRILENSSFILEKYPKLQKWIEKNIFKILIEKGEIKKILAVVEYILKNPVKDTYLREISIENIDTKFIENHKKMIFSMLDEILSDDSSLLEEKLSIKKKPQLIRFRILDEKYYIHGFSDISVPIEEFNEWENNFSNVFFTENEISFLSFPSYKNALIIFSKGYNVHAFKENKWLNKKKLYYWGDMDTHGFNILGIAREIFPDLKSFLMNEEIFFKHKEFWVVEDKPFLAEVKGLNYEESLFCKKLQENIWGKNLRLEQERINFSYLKEYLKKLEADSNS</sequence>
<feature type="domain" description="Wadjet protein JetD C-terminal" evidence="1">
    <location>
        <begin position="205"/>
        <end position="376"/>
    </location>
</feature>
<dbReference type="Pfam" id="PF09983">
    <property type="entry name" value="JetD_C"/>
    <property type="match status" value="1"/>
</dbReference>
<dbReference type="InterPro" id="IPR024534">
    <property type="entry name" value="JetD_C"/>
</dbReference>
<dbReference type="InterPro" id="IPR024537">
    <property type="entry name" value="DUF3322"/>
</dbReference>
<evidence type="ECO:0000313" key="3">
    <source>
        <dbReference type="EMBL" id="AVQ24688.1"/>
    </source>
</evidence>
<dbReference type="AlphaFoldDB" id="A0AAD0HTI0"/>